<keyword evidence="7" id="KW-0131">Cell cycle</keyword>
<dbReference type="AlphaFoldDB" id="A0A1V6NRE8"/>
<evidence type="ECO:0000256" key="7">
    <source>
        <dbReference type="ARBA" id="ARBA00023306"/>
    </source>
</evidence>
<feature type="compositionally biased region" description="Polar residues" evidence="10">
    <location>
        <begin position="481"/>
        <end position="492"/>
    </location>
</feature>
<accession>A0A1V6NRE8</accession>
<feature type="domain" description="Shugoshin N-terminal coiled-coil" evidence="12">
    <location>
        <begin position="17"/>
        <end position="61"/>
    </location>
</feature>
<evidence type="ECO:0000256" key="6">
    <source>
        <dbReference type="ARBA" id="ARBA00023054"/>
    </source>
</evidence>
<dbReference type="InterPro" id="IPR011516">
    <property type="entry name" value="Shugoshin_N"/>
</dbReference>
<organism evidence="13 14">
    <name type="scientific">Penicillium decumbens</name>
    <dbReference type="NCBI Taxonomy" id="69771"/>
    <lineage>
        <taxon>Eukaryota</taxon>
        <taxon>Fungi</taxon>
        <taxon>Dikarya</taxon>
        <taxon>Ascomycota</taxon>
        <taxon>Pezizomycotina</taxon>
        <taxon>Eurotiomycetes</taxon>
        <taxon>Eurotiomycetidae</taxon>
        <taxon>Eurotiales</taxon>
        <taxon>Aspergillaceae</taxon>
        <taxon>Penicillium</taxon>
    </lineage>
</organism>
<evidence type="ECO:0000313" key="13">
    <source>
        <dbReference type="EMBL" id="OQD67301.1"/>
    </source>
</evidence>
<evidence type="ECO:0000256" key="9">
    <source>
        <dbReference type="SAM" id="Coils"/>
    </source>
</evidence>
<dbReference type="GO" id="GO:0000779">
    <property type="term" value="C:condensed chromosome, centromeric region"/>
    <property type="evidence" value="ECO:0007669"/>
    <property type="project" value="UniProtKB-ARBA"/>
</dbReference>
<evidence type="ECO:0000256" key="3">
    <source>
        <dbReference type="ARBA" id="ARBA00022454"/>
    </source>
</evidence>
<evidence type="ECO:0000256" key="4">
    <source>
        <dbReference type="ARBA" id="ARBA00022618"/>
    </source>
</evidence>
<gene>
    <name evidence="13" type="ORF">PENDEC_c040G01055</name>
</gene>
<dbReference type="Pfam" id="PF07557">
    <property type="entry name" value="Shugoshin_C"/>
    <property type="match status" value="1"/>
</dbReference>
<feature type="compositionally biased region" description="Acidic residues" evidence="10">
    <location>
        <begin position="275"/>
        <end position="290"/>
    </location>
</feature>
<keyword evidence="14" id="KW-1185">Reference proteome</keyword>
<feature type="compositionally biased region" description="Basic and acidic residues" evidence="10">
    <location>
        <begin position="463"/>
        <end position="472"/>
    </location>
</feature>
<name>A0A1V6NRE8_PENDC</name>
<dbReference type="OMA" id="ENECACM"/>
<dbReference type="OrthoDB" id="5394106at2759"/>
<dbReference type="InterPro" id="IPR011515">
    <property type="entry name" value="Shugoshin_C"/>
</dbReference>
<reference evidence="14" key="1">
    <citation type="journal article" date="2017" name="Nat. Microbiol.">
        <title>Global analysis of biosynthetic gene clusters reveals vast potential of secondary metabolite production in Penicillium species.</title>
        <authorList>
            <person name="Nielsen J.C."/>
            <person name="Grijseels S."/>
            <person name="Prigent S."/>
            <person name="Ji B."/>
            <person name="Dainat J."/>
            <person name="Nielsen K.F."/>
            <person name="Frisvad J.C."/>
            <person name="Workman M."/>
            <person name="Nielsen J."/>
        </authorList>
    </citation>
    <scope>NUCLEOTIDE SEQUENCE [LARGE SCALE GENOMIC DNA]</scope>
    <source>
        <strain evidence="14">IBT 11843</strain>
    </source>
</reference>
<evidence type="ECO:0000256" key="1">
    <source>
        <dbReference type="ARBA" id="ARBA00004584"/>
    </source>
</evidence>
<evidence type="ECO:0008006" key="15">
    <source>
        <dbReference type="Google" id="ProtNLM"/>
    </source>
</evidence>
<feature type="compositionally biased region" description="Polar residues" evidence="10">
    <location>
        <begin position="191"/>
        <end position="204"/>
    </location>
</feature>
<dbReference type="GO" id="GO:0005634">
    <property type="term" value="C:nucleus"/>
    <property type="evidence" value="ECO:0007669"/>
    <property type="project" value="InterPro"/>
</dbReference>
<feature type="compositionally biased region" description="Basic and acidic residues" evidence="10">
    <location>
        <begin position="181"/>
        <end position="190"/>
    </location>
</feature>
<proteinExistence type="inferred from homology"/>
<keyword evidence="5" id="KW-0159">Chromosome partition</keyword>
<dbReference type="Pfam" id="PF07558">
    <property type="entry name" value="Shugoshin_N"/>
    <property type="match status" value="1"/>
</dbReference>
<comment type="subcellular location">
    <subcellularLocation>
        <location evidence="1">Chromosome</location>
        <location evidence="1">Centromere</location>
    </subcellularLocation>
</comment>
<dbReference type="GO" id="GO:0051301">
    <property type="term" value="P:cell division"/>
    <property type="evidence" value="ECO:0007669"/>
    <property type="project" value="UniProtKB-KW"/>
</dbReference>
<feature type="compositionally biased region" description="Basic residues" evidence="10">
    <location>
        <begin position="547"/>
        <end position="556"/>
    </location>
</feature>
<evidence type="ECO:0000256" key="10">
    <source>
        <dbReference type="SAM" id="MobiDB-lite"/>
    </source>
</evidence>
<dbReference type="GO" id="GO:0045132">
    <property type="term" value="P:meiotic chromosome segregation"/>
    <property type="evidence" value="ECO:0007669"/>
    <property type="project" value="InterPro"/>
</dbReference>
<keyword evidence="4" id="KW-0132">Cell division</keyword>
<keyword evidence="6 9" id="KW-0175">Coiled coil</keyword>
<feature type="coiled-coil region" evidence="9">
    <location>
        <begin position="39"/>
        <end position="73"/>
    </location>
</feature>
<evidence type="ECO:0000259" key="11">
    <source>
        <dbReference type="Pfam" id="PF07557"/>
    </source>
</evidence>
<comment type="similarity">
    <text evidence="2">Belongs to the shugoshin family.</text>
</comment>
<dbReference type="EMBL" id="MDYL01000040">
    <property type="protein sequence ID" value="OQD67301.1"/>
    <property type="molecule type" value="Genomic_DNA"/>
</dbReference>
<evidence type="ECO:0000256" key="2">
    <source>
        <dbReference type="ARBA" id="ARBA00010845"/>
    </source>
</evidence>
<keyword evidence="3" id="KW-0158">Chromosome</keyword>
<feature type="compositionally biased region" description="Basic and acidic residues" evidence="10">
    <location>
        <begin position="377"/>
        <end position="393"/>
    </location>
</feature>
<protein>
    <recommendedName>
        <fullName evidence="15">Shugoshin C-terminal domain-containing protein</fullName>
    </recommendedName>
</protein>
<feature type="domain" description="Shugoshin C-terminal" evidence="11">
    <location>
        <begin position="447"/>
        <end position="470"/>
    </location>
</feature>
<feature type="compositionally biased region" description="Basic and acidic residues" evidence="10">
    <location>
        <begin position="409"/>
        <end position="419"/>
    </location>
</feature>
<feature type="compositionally biased region" description="Polar residues" evidence="10">
    <location>
        <begin position="313"/>
        <end position="331"/>
    </location>
</feature>
<keyword evidence="8" id="KW-0137">Centromere</keyword>
<evidence type="ECO:0000256" key="8">
    <source>
        <dbReference type="ARBA" id="ARBA00023328"/>
    </source>
</evidence>
<feature type="region of interest" description="Disordered" evidence="10">
    <location>
        <begin position="170"/>
        <end position="597"/>
    </location>
</feature>
<evidence type="ECO:0000259" key="12">
    <source>
        <dbReference type="Pfam" id="PF07558"/>
    </source>
</evidence>
<feature type="compositionally biased region" description="Polar residues" evidence="10">
    <location>
        <begin position="293"/>
        <end position="305"/>
    </location>
</feature>
<evidence type="ECO:0000313" key="14">
    <source>
        <dbReference type="Proteomes" id="UP000191522"/>
    </source>
</evidence>
<dbReference type="Proteomes" id="UP000191522">
    <property type="component" value="Unassembled WGS sequence"/>
</dbReference>
<sequence length="619" mass="68159">MARLNDFAAPSESVEALKRRFVRQNREIARVNSMQSLRIRSLESEVSHLLGENVSLREQVINLTQEIERLESAKLLHDGIYDIKGRLDVKLAELSGLASELGMLPRKAGKLGDKPGAESDRLKATVLEPGPRATDPEYHTGFDDGRLPAILEDKYYPRRTLEPQEIHNLVQADHSPPGSPHEIHLDHDQSDITADDSNPASSIPLSERQVEIETETDIPGSEPSLPPTLETRKKKKKTSSSGLIAESRVQSEIPSPKFGAAQPRKFGSKRKFSPDDDELLSDIAPEDDEFQFSRPNHSPSKQTNPVDFMHQGLSPSKTPVNLKRGSSNSGANKRKVLEPKSTNANLSSPKKARATLHPDNTMTPKMGGDENATSPLKPKELESNKNKDLDQKPRVRSTPMLQKQKRSGRSTELDEEVHSRPTSIALKDSPVARSGEAMMGVSDLTSSRPSRRRGAVVSYAEPNLRDKMRRPTSEMADAVTANGSRRSSSFQLRESLDNEADRRRKSGAVPSSASKGNLPADVALADQATDVLGKDNASEQLLETVSRRRQSRRHSSNAKSTTRHASPRDVDGDGESPTTFAQLDDAKGDEVGPGWNSSAMDVAYRRVTRIAARRKSMMV</sequence>
<evidence type="ECO:0000256" key="5">
    <source>
        <dbReference type="ARBA" id="ARBA00022829"/>
    </source>
</evidence>
<comment type="caution">
    <text evidence="13">The sequence shown here is derived from an EMBL/GenBank/DDBJ whole genome shotgun (WGS) entry which is preliminary data.</text>
</comment>